<dbReference type="InterPro" id="IPR016191">
    <property type="entry name" value="Ribonuclease/ribotoxin"/>
</dbReference>
<dbReference type="Gene3D" id="3.10.450.30">
    <property type="entry name" value="Microbial ribonucleases"/>
    <property type="match status" value="1"/>
</dbReference>
<sequence>MRVALVALAVLAGLVAVGLVTGRSGTPAADPGSASTGCVVVSSQVPGASASKLPVQPLCALPPEAATVYSQIRSGGPYRYDRDGVVFANAERLLPAEPRGYYHEFTVPTPGETDRGARRLVTGAGQELYYTGDHYGSFVVVDGAATGG</sequence>
<dbReference type="HOGENOM" id="CLU_112496_0_0_11"/>
<gene>
    <name evidence="3" type="ordered locus">Psed_4525</name>
</gene>
<dbReference type="Proteomes" id="UP000007809">
    <property type="component" value="Chromosome"/>
</dbReference>
<dbReference type="GO" id="GO:0004521">
    <property type="term" value="F:RNA endonuclease activity"/>
    <property type="evidence" value="ECO:0007669"/>
    <property type="project" value="InterPro"/>
</dbReference>
<proteinExistence type="predicted"/>
<dbReference type="Pfam" id="PF00545">
    <property type="entry name" value="Ribonuclease"/>
    <property type="match status" value="1"/>
</dbReference>
<dbReference type="GO" id="GO:0016787">
    <property type="term" value="F:hydrolase activity"/>
    <property type="evidence" value="ECO:0007669"/>
    <property type="project" value="UniProtKB-KW"/>
</dbReference>
<dbReference type="SUPFAM" id="SSF53933">
    <property type="entry name" value="Microbial ribonucleases"/>
    <property type="match status" value="1"/>
</dbReference>
<evidence type="ECO:0000313" key="3">
    <source>
        <dbReference type="EMBL" id="AEA26679.1"/>
    </source>
</evidence>
<dbReference type="EMBL" id="CP002593">
    <property type="protein sequence ID" value="AEA26679.1"/>
    <property type="molecule type" value="Genomic_DNA"/>
</dbReference>
<keyword evidence="2" id="KW-0378">Hydrolase</keyword>
<dbReference type="InterPro" id="IPR000026">
    <property type="entry name" value="N1-like"/>
</dbReference>
<dbReference type="eggNOG" id="COG4290">
    <property type="taxonomic scope" value="Bacteria"/>
</dbReference>
<dbReference type="KEGG" id="pdx:Psed_4525"/>
<reference evidence="3 4" key="1">
    <citation type="journal article" date="2011" name="J. Bacteriol.">
        <title>Genome sequence of the 1,4-dioxane-degrading Pseudonocardia dioxanivorans strain CB1190.</title>
        <authorList>
            <person name="Sales C.M."/>
            <person name="Mahendra S."/>
            <person name="Grostern A."/>
            <person name="Parales R.E."/>
            <person name="Goodwin L.A."/>
            <person name="Woyke T."/>
            <person name="Nolan M."/>
            <person name="Lapidus A."/>
            <person name="Chertkov O."/>
            <person name="Ovchinnikova G."/>
            <person name="Sczyrba A."/>
            <person name="Alvarez-Cohen L."/>
        </authorList>
    </citation>
    <scope>NUCLEOTIDE SEQUENCE [LARGE SCALE GENOMIC DNA]</scope>
    <source>
        <strain evidence="4">ATCC 55486 / DSM 44775 / JCM 13855 / CB1190</strain>
    </source>
</reference>
<protein>
    <submittedName>
        <fullName evidence="3">Guanine-specific ribonuclease N1 and T1</fullName>
    </submittedName>
</protein>
<evidence type="ECO:0000256" key="2">
    <source>
        <dbReference type="ARBA" id="ARBA00022801"/>
    </source>
</evidence>
<dbReference type="AlphaFoldDB" id="F4CZK7"/>
<dbReference type="GO" id="GO:0003723">
    <property type="term" value="F:RNA binding"/>
    <property type="evidence" value="ECO:0007669"/>
    <property type="project" value="InterPro"/>
</dbReference>
<keyword evidence="4" id="KW-1185">Reference proteome</keyword>
<organism evidence="3 4">
    <name type="scientific">Pseudonocardia dioxanivorans (strain ATCC 55486 / DSM 44775 / JCM 13855 / CB1190)</name>
    <dbReference type="NCBI Taxonomy" id="675635"/>
    <lineage>
        <taxon>Bacteria</taxon>
        <taxon>Bacillati</taxon>
        <taxon>Actinomycetota</taxon>
        <taxon>Actinomycetes</taxon>
        <taxon>Pseudonocardiales</taxon>
        <taxon>Pseudonocardiaceae</taxon>
        <taxon>Pseudonocardia</taxon>
    </lineage>
</organism>
<name>F4CZK7_PSEUX</name>
<keyword evidence="1" id="KW-0540">Nuclease</keyword>
<dbReference type="STRING" id="675635.Psed_4525"/>
<accession>F4CZK7</accession>
<evidence type="ECO:0000256" key="1">
    <source>
        <dbReference type="ARBA" id="ARBA00022722"/>
    </source>
</evidence>
<evidence type="ECO:0000313" key="4">
    <source>
        <dbReference type="Proteomes" id="UP000007809"/>
    </source>
</evidence>